<dbReference type="Pfam" id="PF07561">
    <property type="entry name" value="DUF1540"/>
    <property type="match status" value="1"/>
</dbReference>
<feature type="domain" description="DUF1540" evidence="1">
    <location>
        <begin position="16"/>
        <end position="58"/>
    </location>
</feature>
<gene>
    <name evidence="2" type="ORF">BACVE_002752</name>
</gene>
<sequence length="63" mass="7104">MAYLLSWRGASMDQKILCEVNNCSYWGRGNKCTADAIYVVSHTGETAEKSEETDCKTFKPHDL</sequence>
<reference evidence="3" key="1">
    <citation type="submission" date="2020-10" db="EMBL/GenBank/DDBJ databases">
        <title>Complete genome sequence of Bacillus velezensis NST6.</title>
        <authorList>
            <person name="Choi J."/>
        </authorList>
    </citation>
    <scope>NUCLEOTIDE SEQUENCE [LARGE SCALE GENOMIC DNA]</scope>
    <source>
        <strain evidence="3">NST6</strain>
    </source>
</reference>
<accession>A0A7W4LXB5</accession>
<dbReference type="KEGG" id="bmp:NG74_02914"/>
<dbReference type="EMBL" id="CP063687">
    <property type="protein sequence ID" value="QOY27714.1"/>
    <property type="molecule type" value="Genomic_DNA"/>
</dbReference>
<protein>
    <recommendedName>
        <fullName evidence="1">DUF1540 domain-containing protein</fullName>
    </recommendedName>
</protein>
<evidence type="ECO:0000313" key="2">
    <source>
        <dbReference type="EMBL" id="QOY27714.1"/>
    </source>
</evidence>
<proteinExistence type="predicted"/>
<dbReference type="Proteomes" id="UP000587477">
    <property type="component" value="Chromosome"/>
</dbReference>
<dbReference type="InterPro" id="IPR011437">
    <property type="entry name" value="DUF1540"/>
</dbReference>
<organism evidence="2 3">
    <name type="scientific">Bacillus velezensis</name>
    <dbReference type="NCBI Taxonomy" id="492670"/>
    <lineage>
        <taxon>Bacteria</taxon>
        <taxon>Bacillati</taxon>
        <taxon>Bacillota</taxon>
        <taxon>Bacilli</taxon>
        <taxon>Bacillales</taxon>
        <taxon>Bacillaceae</taxon>
        <taxon>Bacillus</taxon>
        <taxon>Bacillus amyloliquefaciens group</taxon>
    </lineage>
</organism>
<evidence type="ECO:0000259" key="1">
    <source>
        <dbReference type="Pfam" id="PF07561"/>
    </source>
</evidence>
<evidence type="ECO:0000313" key="3">
    <source>
        <dbReference type="Proteomes" id="UP000587477"/>
    </source>
</evidence>
<name>A0A7W4LXB5_BACVE</name>
<dbReference type="AlphaFoldDB" id="A0A7W4LXB5"/>